<dbReference type="VEuPathDB" id="FungiDB:AMAG_19351"/>
<accession>A0A0L0SUK7</accession>
<proteinExistence type="predicted"/>
<reference evidence="2" key="2">
    <citation type="submission" date="2009-11" db="EMBL/GenBank/DDBJ databases">
        <title>The Genome Sequence of Allomyces macrogynus strain ATCC 38327.</title>
        <authorList>
            <consortium name="The Broad Institute Genome Sequencing Platform"/>
            <person name="Russ C."/>
            <person name="Cuomo C."/>
            <person name="Shea T."/>
            <person name="Young S.K."/>
            <person name="Zeng Q."/>
            <person name="Koehrsen M."/>
            <person name="Haas B."/>
            <person name="Borodovsky M."/>
            <person name="Guigo R."/>
            <person name="Alvarado L."/>
            <person name="Berlin A."/>
            <person name="Borenstein D."/>
            <person name="Chen Z."/>
            <person name="Engels R."/>
            <person name="Freedman E."/>
            <person name="Gellesch M."/>
            <person name="Goldberg J."/>
            <person name="Griggs A."/>
            <person name="Gujja S."/>
            <person name="Heiman D."/>
            <person name="Hepburn T."/>
            <person name="Howarth C."/>
            <person name="Jen D."/>
            <person name="Larson L."/>
            <person name="Lewis B."/>
            <person name="Mehta T."/>
            <person name="Park D."/>
            <person name="Pearson M."/>
            <person name="Roberts A."/>
            <person name="Saif S."/>
            <person name="Shenoy N."/>
            <person name="Sisk P."/>
            <person name="Stolte C."/>
            <person name="Sykes S."/>
            <person name="Walk T."/>
            <person name="White J."/>
            <person name="Yandava C."/>
            <person name="Burger G."/>
            <person name="Gray M.W."/>
            <person name="Holland P.W.H."/>
            <person name="King N."/>
            <person name="Lang F.B.F."/>
            <person name="Roger A.J."/>
            <person name="Ruiz-Trillo I."/>
            <person name="Lander E."/>
            <person name="Nusbaum C."/>
        </authorList>
    </citation>
    <scope>NUCLEOTIDE SEQUENCE [LARGE SCALE GENOMIC DNA]</scope>
    <source>
        <strain evidence="2">ATCC 38327</strain>
    </source>
</reference>
<dbReference type="AlphaFoldDB" id="A0A0L0SUK7"/>
<name>A0A0L0SUK7_ALLM3</name>
<evidence type="ECO:0000313" key="2">
    <source>
        <dbReference type="Proteomes" id="UP000054350"/>
    </source>
</evidence>
<evidence type="ECO:0000313" key="1">
    <source>
        <dbReference type="EMBL" id="KNE66151.1"/>
    </source>
</evidence>
<gene>
    <name evidence="1" type="ORF">AMAG_19351</name>
</gene>
<keyword evidence="2" id="KW-1185">Reference proteome</keyword>
<reference evidence="1 2" key="1">
    <citation type="submission" date="2009-11" db="EMBL/GenBank/DDBJ databases">
        <title>Annotation of Allomyces macrogynus ATCC 38327.</title>
        <authorList>
            <consortium name="The Broad Institute Genome Sequencing Platform"/>
            <person name="Russ C."/>
            <person name="Cuomo C."/>
            <person name="Burger G."/>
            <person name="Gray M.W."/>
            <person name="Holland P.W.H."/>
            <person name="King N."/>
            <person name="Lang F.B.F."/>
            <person name="Roger A.J."/>
            <person name="Ruiz-Trillo I."/>
            <person name="Young S.K."/>
            <person name="Zeng Q."/>
            <person name="Gargeya S."/>
            <person name="Fitzgerald M."/>
            <person name="Haas B."/>
            <person name="Abouelleil A."/>
            <person name="Alvarado L."/>
            <person name="Arachchi H.M."/>
            <person name="Berlin A."/>
            <person name="Chapman S.B."/>
            <person name="Gearin G."/>
            <person name="Goldberg J."/>
            <person name="Griggs A."/>
            <person name="Gujja S."/>
            <person name="Hansen M."/>
            <person name="Heiman D."/>
            <person name="Howarth C."/>
            <person name="Larimer J."/>
            <person name="Lui A."/>
            <person name="MacDonald P.J.P."/>
            <person name="McCowen C."/>
            <person name="Montmayeur A."/>
            <person name="Murphy C."/>
            <person name="Neiman D."/>
            <person name="Pearson M."/>
            <person name="Priest M."/>
            <person name="Roberts A."/>
            <person name="Saif S."/>
            <person name="Shea T."/>
            <person name="Sisk P."/>
            <person name="Stolte C."/>
            <person name="Sykes S."/>
            <person name="Wortman J."/>
            <person name="Nusbaum C."/>
            <person name="Birren B."/>
        </authorList>
    </citation>
    <scope>NUCLEOTIDE SEQUENCE [LARGE SCALE GENOMIC DNA]</scope>
    <source>
        <strain evidence="1 2">ATCC 38327</strain>
    </source>
</reference>
<protein>
    <submittedName>
        <fullName evidence="1">Uncharacterized protein</fullName>
    </submittedName>
</protein>
<dbReference type="Proteomes" id="UP000054350">
    <property type="component" value="Unassembled WGS sequence"/>
</dbReference>
<organism evidence="1 2">
    <name type="scientific">Allomyces macrogynus (strain ATCC 38327)</name>
    <name type="common">Allomyces javanicus var. macrogynus</name>
    <dbReference type="NCBI Taxonomy" id="578462"/>
    <lineage>
        <taxon>Eukaryota</taxon>
        <taxon>Fungi</taxon>
        <taxon>Fungi incertae sedis</taxon>
        <taxon>Blastocladiomycota</taxon>
        <taxon>Blastocladiomycetes</taxon>
        <taxon>Blastocladiales</taxon>
        <taxon>Blastocladiaceae</taxon>
        <taxon>Allomyces</taxon>
    </lineage>
</organism>
<dbReference type="EMBL" id="GG745349">
    <property type="protein sequence ID" value="KNE66151.1"/>
    <property type="molecule type" value="Genomic_DNA"/>
</dbReference>
<sequence>MDRRGHPLARPRTTAESRPNITLSRRICELVVRHDDWDRCMTDQVGFLGGERRLVRSTVHDESKAARNEHRSVCLREAIPLRFGNRSVHAVVVVVAAVMIALVRWSCGGRAVVPRSLLLLCSCGCFARDLRDA</sequence>